<dbReference type="AlphaFoldDB" id="A0A3N2RV82"/>
<dbReference type="InterPro" id="IPR006674">
    <property type="entry name" value="HD_domain"/>
</dbReference>
<keyword evidence="2" id="KW-0378">Hydrolase</keyword>
<dbReference type="SUPFAM" id="SSF109604">
    <property type="entry name" value="HD-domain/PDEase-like"/>
    <property type="match status" value="1"/>
</dbReference>
<comment type="caution">
    <text evidence="2">The sequence shown here is derived from an EMBL/GenBank/DDBJ whole genome shotgun (WGS) entry which is preliminary data.</text>
</comment>
<organism evidence="2 3">
    <name type="scientific">Kluyvera ascorbata</name>
    <dbReference type="NCBI Taxonomy" id="51288"/>
    <lineage>
        <taxon>Bacteria</taxon>
        <taxon>Pseudomonadati</taxon>
        <taxon>Pseudomonadota</taxon>
        <taxon>Gammaproteobacteria</taxon>
        <taxon>Enterobacterales</taxon>
        <taxon>Enterobacteriaceae</taxon>
        <taxon>Kluyvera</taxon>
    </lineage>
</organism>
<proteinExistence type="predicted"/>
<dbReference type="Pfam" id="PF01966">
    <property type="entry name" value="HD"/>
    <property type="match status" value="1"/>
</dbReference>
<evidence type="ECO:0000313" key="2">
    <source>
        <dbReference type="EMBL" id="ROU11392.1"/>
    </source>
</evidence>
<gene>
    <name evidence="2" type="ORF">EB837_18385</name>
</gene>
<dbReference type="InterPro" id="IPR003607">
    <property type="entry name" value="HD/PDEase_dom"/>
</dbReference>
<protein>
    <submittedName>
        <fullName evidence="2">Phosphohydrolase</fullName>
    </submittedName>
</protein>
<reference evidence="2 3" key="1">
    <citation type="submission" date="2018-10" db="EMBL/GenBank/DDBJ databases">
        <title>Horizontal transference of carbapenem resistance between Klebsiella pneumoniae and Kluyvera ascorbata during abdominal infection: a case report.</title>
        <authorList>
            <person name="Raro O.H.F."/>
            <person name="Lima-Morales D."/>
            <person name="Barth A.L."/>
            <person name="Paim T.G.S."/>
            <person name="Mott M.P."/>
            <person name="Riche C.V.W."/>
            <person name="Teixeira U.F."/>
            <person name="Waechter F."/>
            <person name="Dias C.A.G."/>
        </authorList>
    </citation>
    <scope>NUCLEOTIDE SEQUENCE [LARGE SCALE GENOMIC DNA]</scope>
    <source>
        <strain evidence="2 3">OT2</strain>
    </source>
</reference>
<dbReference type="NCBIfam" id="NF007515">
    <property type="entry name" value="PRK10119.1"/>
    <property type="match status" value="1"/>
</dbReference>
<feature type="domain" description="HD" evidence="1">
    <location>
        <begin position="26"/>
        <end position="132"/>
    </location>
</feature>
<dbReference type="RefSeq" id="WP_123652181.1">
    <property type="nucleotide sequence ID" value="NZ_RHFN01000023.1"/>
</dbReference>
<evidence type="ECO:0000259" key="1">
    <source>
        <dbReference type="PROSITE" id="PS51831"/>
    </source>
</evidence>
<dbReference type="PANTHER" id="PTHR33594">
    <property type="entry name" value="SUPERFAMILY HYDROLASE, PUTATIVE (AFU_ORTHOLOGUE AFUA_1G03035)-RELATED"/>
    <property type="match status" value="1"/>
</dbReference>
<dbReference type="PANTHER" id="PTHR33594:SF1">
    <property type="entry name" value="HD_PDEASE DOMAIN-CONTAINING PROTEIN"/>
    <property type="match status" value="1"/>
</dbReference>
<dbReference type="EMBL" id="RHFN01000023">
    <property type="protein sequence ID" value="ROU11392.1"/>
    <property type="molecule type" value="Genomic_DNA"/>
</dbReference>
<dbReference type="OrthoDB" id="9797344at2"/>
<dbReference type="Gene3D" id="1.10.3210.50">
    <property type="match status" value="1"/>
</dbReference>
<dbReference type="CDD" id="cd00077">
    <property type="entry name" value="HDc"/>
    <property type="match status" value="1"/>
</dbReference>
<dbReference type="GO" id="GO:0016787">
    <property type="term" value="F:hydrolase activity"/>
    <property type="evidence" value="ECO:0007669"/>
    <property type="project" value="UniProtKB-KW"/>
</dbReference>
<name>A0A3N2RV82_9ENTR</name>
<dbReference type="SMART" id="SM00471">
    <property type="entry name" value="HDc"/>
    <property type="match status" value="1"/>
</dbReference>
<evidence type="ECO:0000313" key="3">
    <source>
        <dbReference type="Proteomes" id="UP000268051"/>
    </source>
</evidence>
<dbReference type="Proteomes" id="UP000268051">
    <property type="component" value="Unassembled WGS sequence"/>
</dbReference>
<accession>A0A3N2RV82</accession>
<sequence>MDLTAWQQDVERWFETHYVGSDAAHDIAHFRRVWRTARRIAADDPVDLTVILLASYFHDLVSLPKNHPDRARSSQLSAQQTLLILQRDFPQFPVERYDAVAHAIEAHSFSARITPNTPEAKIIQDADRLEALGAIGLARVFAVSGAMNAALFDADDPFADNRELDDKTYALDHFQTKLLRLPETMQTAKGRELAQHNADFLVHFMAKLSAELAGDPLSVDAQVLRRFATPDSNNLW</sequence>
<dbReference type="PROSITE" id="PS51831">
    <property type="entry name" value="HD"/>
    <property type="match status" value="1"/>
</dbReference>